<keyword evidence="3" id="KW-0808">Transferase</keyword>
<protein>
    <submittedName>
        <fullName evidence="13">Sensor histidine kinase</fullName>
    </submittedName>
</protein>
<keyword evidence="2" id="KW-1003">Cell membrane</keyword>
<evidence type="ECO:0000256" key="1">
    <source>
        <dbReference type="ARBA" id="ARBA00004651"/>
    </source>
</evidence>
<dbReference type="InterPro" id="IPR050640">
    <property type="entry name" value="Bact_2-comp_sensor_kinase"/>
</dbReference>
<keyword evidence="8 11" id="KW-1133">Transmembrane helix</keyword>
<reference evidence="13 14" key="1">
    <citation type="journal article" date="2019" name="Environ. Microbiol.">
        <title>Species interactions and distinct microbial communities in high Arctic permafrost affected cryosols are associated with the CH4 and CO2 gas fluxes.</title>
        <authorList>
            <person name="Altshuler I."/>
            <person name="Hamel J."/>
            <person name="Turney S."/>
            <person name="Magnuson E."/>
            <person name="Levesque R."/>
            <person name="Greer C."/>
            <person name="Whyte L.G."/>
        </authorList>
    </citation>
    <scope>NUCLEOTIDE SEQUENCE [LARGE SCALE GENOMIC DNA]</scope>
    <source>
        <strain evidence="13 14">E4</strain>
    </source>
</reference>
<keyword evidence="6 13" id="KW-0418">Kinase</keyword>
<feature type="transmembrane region" description="Helical" evidence="11">
    <location>
        <begin position="7"/>
        <end position="24"/>
    </location>
</feature>
<comment type="subcellular location">
    <subcellularLocation>
        <location evidence="1">Cell membrane</location>
        <topology evidence="1">Multi-pass membrane protein</topology>
    </subcellularLocation>
</comment>
<feature type="transmembrane region" description="Helical" evidence="11">
    <location>
        <begin position="105"/>
        <end position="125"/>
    </location>
</feature>
<keyword evidence="10 11" id="KW-0472">Membrane</keyword>
<dbReference type="SMART" id="SM00065">
    <property type="entry name" value="GAF"/>
    <property type="match status" value="1"/>
</dbReference>
<keyword evidence="5" id="KW-0547">Nucleotide-binding</keyword>
<evidence type="ECO:0000256" key="7">
    <source>
        <dbReference type="ARBA" id="ARBA00022840"/>
    </source>
</evidence>
<evidence type="ECO:0000313" key="13">
    <source>
        <dbReference type="EMBL" id="TPG62468.1"/>
    </source>
</evidence>
<dbReference type="OrthoDB" id="2514702at2"/>
<dbReference type="PANTHER" id="PTHR34220">
    <property type="entry name" value="SENSOR HISTIDINE KINASE YPDA"/>
    <property type="match status" value="1"/>
</dbReference>
<dbReference type="Pfam" id="PF07694">
    <property type="entry name" value="5TM-5TMR_LYT"/>
    <property type="match status" value="1"/>
</dbReference>
<dbReference type="Pfam" id="PF06580">
    <property type="entry name" value="His_kinase"/>
    <property type="match status" value="1"/>
</dbReference>
<dbReference type="Gene3D" id="3.30.565.10">
    <property type="entry name" value="Histidine kinase-like ATPase, C-terminal domain"/>
    <property type="match status" value="1"/>
</dbReference>
<dbReference type="PANTHER" id="PTHR34220:SF10">
    <property type="entry name" value="SENSOR HISTIDINE KINASE BTSS"/>
    <property type="match status" value="1"/>
</dbReference>
<evidence type="ECO:0000313" key="14">
    <source>
        <dbReference type="Proteomes" id="UP000317663"/>
    </source>
</evidence>
<dbReference type="InterPro" id="IPR011620">
    <property type="entry name" value="Sig_transdc_His_kinase_LytS_TM"/>
</dbReference>
<feature type="transmembrane region" description="Helical" evidence="11">
    <location>
        <begin position="174"/>
        <end position="195"/>
    </location>
</feature>
<dbReference type="SUPFAM" id="SSF55874">
    <property type="entry name" value="ATPase domain of HSP90 chaperone/DNA topoisomerase II/histidine kinase"/>
    <property type="match status" value="1"/>
</dbReference>
<dbReference type="EMBL" id="RCZD01000004">
    <property type="protein sequence ID" value="TPG62468.1"/>
    <property type="molecule type" value="Genomic_DNA"/>
</dbReference>
<dbReference type="GO" id="GO:0071555">
    <property type="term" value="P:cell wall organization"/>
    <property type="evidence" value="ECO:0007669"/>
    <property type="project" value="InterPro"/>
</dbReference>
<dbReference type="Proteomes" id="UP000317663">
    <property type="component" value="Unassembled WGS sequence"/>
</dbReference>
<dbReference type="SUPFAM" id="SSF55781">
    <property type="entry name" value="GAF domain-like"/>
    <property type="match status" value="1"/>
</dbReference>
<evidence type="ECO:0000256" key="4">
    <source>
        <dbReference type="ARBA" id="ARBA00022692"/>
    </source>
</evidence>
<evidence type="ECO:0000256" key="9">
    <source>
        <dbReference type="ARBA" id="ARBA00023012"/>
    </source>
</evidence>
<keyword evidence="7" id="KW-0067">ATP-binding</keyword>
<dbReference type="AlphaFoldDB" id="A0A502GLU5"/>
<gene>
    <name evidence="13" type="ORF">EAH77_08180</name>
</gene>
<dbReference type="InterPro" id="IPR036890">
    <property type="entry name" value="HATPase_C_sf"/>
</dbReference>
<evidence type="ECO:0000256" key="3">
    <source>
        <dbReference type="ARBA" id="ARBA00022679"/>
    </source>
</evidence>
<feature type="transmembrane region" description="Helical" evidence="11">
    <location>
        <begin position="74"/>
        <end position="93"/>
    </location>
</feature>
<name>A0A502GLU5_9GAMM</name>
<dbReference type="InterPro" id="IPR010559">
    <property type="entry name" value="Sig_transdc_His_kin_internal"/>
</dbReference>
<keyword evidence="9" id="KW-0902">Two-component regulatory system</keyword>
<evidence type="ECO:0000256" key="6">
    <source>
        <dbReference type="ARBA" id="ARBA00022777"/>
    </source>
</evidence>
<evidence type="ECO:0000256" key="5">
    <source>
        <dbReference type="ARBA" id="ARBA00022741"/>
    </source>
</evidence>
<evidence type="ECO:0000256" key="8">
    <source>
        <dbReference type="ARBA" id="ARBA00022989"/>
    </source>
</evidence>
<feature type="transmembrane region" description="Helical" evidence="11">
    <location>
        <begin position="44"/>
        <end position="62"/>
    </location>
</feature>
<evidence type="ECO:0000256" key="10">
    <source>
        <dbReference type="ARBA" id="ARBA00023136"/>
    </source>
</evidence>
<evidence type="ECO:0000256" key="11">
    <source>
        <dbReference type="SAM" id="Phobius"/>
    </source>
</evidence>
<accession>A0A502GLU5</accession>
<dbReference type="GO" id="GO:0005524">
    <property type="term" value="F:ATP binding"/>
    <property type="evidence" value="ECO:0007669"/>
    <property type="project" value="UniProtKB-KW"/>
</dbReference>
<proteinExistence type="predicted"/>
<evidence type="ECO:0000256" key="2">
    <source>
        <dbReference type="ARBA" id="ARBA00022475"/>
    </source>
</evidence>
<feature type="transmembrane region" description="Helical" evidence="11">
    <location>
        <begin position="137"/>
        <end position="162"/>
    </location>
</feature>
<keyword evidence="14" id="KW-1185">Reference proteome</keyword>
<dbReference type="RefSeq" id="WP_140471540.1">
    <property type="nucleotide sequence ID" value="NZ_RCZD01000004.1"/>
</dbReference>
<dbReference type="InterPro" id="IPR003018">
    <property type="entry name" value="GAF"/>
</dbReference>
<feature type="domain" description="GAF" evidence="12">
    <location>
        <begin position="218"/>
        <end position="365"/>
    </location>
</feature>
<evidence type="ECO:0000259" key="12">
    <source>
        <dbReference type="SMART" id="SM00065"/>
    </source>
</evidence>
<dbReference type="GO" id="GO:0005886">
    <property type="term" value="C:plasma membrane"/>
    <property type="evidence" value="ECO:0007669"/>
    <property type="project" value="UniProtKB-SubCell"/>
</dbReference>
<organism evidence="13 14">
    <name type="scientific">Ewingella americana</name>
    <dbReference type="NCBI Taxonomy" id="41202"/>
    <lineage>
        <taxon>Bacteria</taxon>
        <taxon>Pseudomonadati</taxon>
        <taxon>Pseudomonadota</taxon>
        <taxon>Gammaproteobacteria</taxon>
        <taxon>Enterobacterales</taxon>
        <taxon>Yersiniaceae</taxon>
        <taxon>Ewingella</taxon>
    </lineage>
</organism>
<dbReference type="GO" id="GO:0000155">
    <property type="term" value="F:phosphorelay sensor kinase activity"/>
    <property type="evidence" value="ECO:0007669"/>
    <property type="project" value="InterPro"/>
</dbReference>
<keyword evidence="4 11" id="KW-0812">Transmembrane</keyword>
<sequence>MYEFNLVLLLLQQMCVYLVIAYLLSKTPLFIPLMQVTVRLPHKLLCYVIFSIFCIMGTYFGLHIQDSIANTRAIGAVLGGLLGGPVVGVLVGLTGGLHRYSLGGMTALSCMLSTILGGLVGGLMHRVMLRRGRIDRLFNPLTAAGVTLGVEIMQMGVILLVAKPFDEALALVKSIALPMIVTNSVGAAMFMRILLDRRAMFEKYTTAFSARALKIAACTEGLLRQGFNQENSMKVAQVIYQELDIGAVAITDCDKLLAFIGTGDDHHLPGTPIASEHSRRAIEQGEVVYADGNEMPYRCSLHPQCKLGSTLVIPLRGENHAVVGTIKLYEAKNRLFSSINRTLGEGIASLLSAQILAGQYERHKQLLTQSEIKLLHAQVNPHFLFNALNTLVAVIRRDGEQACQLVQYLSTFFRKNLKRPGDQVTLADEIEHVNAYLQIEKARFSDRLQITFDLPENLLALRLPAFSLQPIVENAIKHGTSHLLSEGVIHLQASVGVNHWQFTVEDNAGLYVENNDKSGLGMTLVDKRLRLRYGEAFGLRVECEPDMFTRIILLLPLEGESHVDRTDC</sequence>
<comment type="caution">
    <text evidence="13">The sequence shown here is derived from an EMBL/GenBank/DDBJ whole genome shotgun (WGS) entry which is preliminary data.</text>
</comment>